<feature type="region of interest" description="Disordered" evidence="1">
    <location>
        <begin position="1"/>
        <end position="45"/>
    </location>
</feature>
<protein>
    <submittedName>
        <fullName evidence="2">Unnamed protein product</fullName>
    </submittedName>
</protein>
<accession>A0A9W6X111</accession>
<organism evidence="2 3">
    <name type="scientific">Phytophthora fragariaefolia</name>
    <dbReference type="NCBI Taxonomy" id="1490495"/>
    <lineage>
        <taxon>Eukaryota</taxon>
        <taxon>Sar</taxon>
        <taxon>Stramenopiles</taxon>
        <taxon>Oomycota</taxon>
        <taxon>Peronosporomycetes</taxon>
        <taxon>Peronosporales</taxon>
        <taxon>Peronosporaceae</taxon>
        <taxon>Phytophthora</taxon>
    </lineage>
</organism>
<sequence length="272" mass="28988">MVVNTIGTPVRARSHASSTTSQPRNPQRDAVVVQGAPPSSAAGGSDHAAAGGIVNIVVQIAAVGTAVAMHWCTISDLSCSALTSPIESKNERKSWNEAYLEFADRLLQRADAPEGGNTLLANARCALVAFGRNAYPKHIDFLETKTDLESRDQERDLMVSIEVLSHKASSDGQLPYRTKHKANAEANAAVIERKKKHKNLSLFAGKSGIVCFECGGVVHTAAFHRKYPQNKSANEGSNEASAQLATVDSSEEAEAVDTAVADVDDYDNEGDE</sequence>
<keyword evidence="3" id="KW-1185">Reference proteome</keyword>
<feature type="region of interest" description="Disordered" evidence="1">
    <location>
        <begin position="230"/>
        <end position="272"/>
    </location>
</feature>
<evidence type="ECO:0000313" key="2">
    <source>
        <dbReference type="EMBL" id="GMF25386.1"/>
    </source>
</evidence>
<feature type="compositionally biased region" description="Low complexity" evidence="1">
    <location>
        <begin position="35"/>
        <end position="45"/>
    </location>
</feature>
<feature type="compositionally biased region" description="Polar residues" evidence="1">
    <location>
        <begin position="15"/>
        <end position="25"/>
    </location>
</feature>
<dbReference type="Proteomes" id="UP001165121">
    <property type="component" value="Unassembled WGS sequence"/>
</dbReference>
<feature type="compositionally biased region" description="Acidic residues" evidence="1">
    <location>
        <begin position="262"/>
        <end position="272"/>
    </location>
</feature>
<name>A0A9W6X111_9STRA</name>
<gene>
    <name evidence="2" type="ORF">Pfra01_000453300</name>
</gene>
<dbReference type="AlphaFoldDB" id="A0A9W6X111"/>
<evidence type="ECO:0000313" key="3">
    <source>
        <dbReference type="Proteomes" id="UP001165121"/>
    </source>
</evidence>
<dbReference type="EMBL" id="BSXT01000356">
    <property type="protein sequence ID" value="GMF25386.1"/>
    <property type="molecule type" value="Genomic_DNA"/>
</dbReference>
<reference evidence="2" key="1">
    <citation type="submission" date="2023-04" db="EMBL/GenBank/DDBJ databases">
        <title>Phytophthora fragariaefolia NBRC 109709.</title>
        <authorList>
            <person name="Ichikawa N."/>
            <person name="Sato H."/>
            <person name="Tonouchi N."/>
        </authorList>
    </citation>
    <scope>NUCLEOTIDE SEQUENCE</scope>
    <source>
        <strain evidence="2">NBRC 109709</strain>
    </source>
</reference>
<comment type="caution">
    <text evidence="2">The sequence shown here is derived from an EMBL/GenBank/DDBJ whole genome shotgun (WGS) entry which is preliminary data.</text>
</comment>
<evidence type="ECO:0000256" key="1">
    <source>
        <dbReference type="SAM" id="MobiDB-lite"/>
    </source>
</evidence>
<feature type="compositionally biased region" description="Polar residues" evidence="1">
    <location>
        <begin position="230"/>
        <end position="248"/>
    </location>
</feature>
<dbReference type="OrthoDB" id="116720at2759"/>
<proteinExistence type="predicted"/>